<dbReference type="AlphaFoldDB" id="A0AAD7SL76"/>
<name>A0AAD7SL76_9TELE</name>
<accession>A0AAD7SL76</accession>
<evidence type="ECO:0000313" key="1">
    <source>
        <dbReference type="EMBL" id="KAJ8403491.1"/>
    </source>
</evidence>
<dbReference type="Proteomes" id="UP001221898">
    <property type="component" value="Unassembled WGS sequence"/>
</dbReference>
<reference evidence="1" key="1">
    <citation type="journal article" date="2023" name="Science">
        <title>Genome structures resolve the early diversification of teleost fishes.</title>
        <authorList>
            <person name="Parey E."/>
            <person name="Louis A."/>
            <person name="Montfort J."/>
            <person name="Bouchez O."/>
            <person name="Roques C."/>
            <person name="Iampietro C."/>
            <person name="Lluch J."/>
            <person name="Castinel A."/>
            <person name="Donnadieu C."/>
            <person name="Desvignes T."/>
            <person name="Floi Bucao C."/>
            <person name="Jouanno E."/>
            <person name="Wen M."/>
            <person name="Mejri S."/>
            <person name="Dirks R."/>
            <person name="Jansen H."/>
            <person name="Henkel C."/>
            <person name="Chen W.J."/>
            <person name="Zahm M."/>
            <person name="Cabau C."/>
            <person name="Klopp C."/>
            <person name="Thompson A.W."/>
            <person name="Robinson-Rechavi M."/>
            <person name="Braasch I."/>
            <person name="Lecointre G."/>
            <person name="Bobe J."/>
            <person name="Postlethwait J.H."/>
            <person name="Berthelot C."/>
            <person name="Roest Crollius H."/>
            <person name="Guiguen Y."/>
        </authorList>
    </citation>
    <scope>NUCLEOTIDE SEQUENCE</scope>
    <source>
        <strain evidence="1">NC1722</strain>
    </source>
</reference>
<evidence type="ECO:0000313" key="2">
    <source>
        <dbReference type="Proteomes" id="UP001221898"/>
    </source>
</evidence>
<gene>
    <name evidence="1" type="ORF">AAFF_G00352630</name>
</gene>
<keyword evidence="2" id="KW-1185">Reference proteome</keyword>
<proteinExistence type="predicted"/>
<sequence>MFCRRVDFRERLAEGEHSVPSPRPSSTYFPWINRGPADSGPLNTSGTEGPNIYLGCSVAGLRRAGRRARIFNGDKLSAARFRSASRVSAEAGLPGQSPGAATEHQAIRIHHHKLFRCFIY</sequence>
<comment type="caution">
    <text evidence="1">The sequence shown here is derived from an EMBL/GenBank/DDBJ whole genome shotgun (WGS) entry which is preliminary data.</text>
</comment>
<organism evidence="1 2">
    <name type="scientific">Aldrovandia affinis</name>
    <dbReference type="NCBI Taxonomy" id="143900"/>
    <lineage>
        <taxon>Eukaryota</taxon>
        <taxon>Metazoa</taxon>
        <taxon>Chordata</taxon>
        <taxon>Craniata</taxon>
        <taxon>Vertebrata</taxon>
        <taxon>Euteleostomi</taxon>
        <taxon>Actinopterygii</taxon>
        <taxon>Neopterygii</taxon>
        <taxon>Teleostei</taxon>
        <taxon>Notacanthiformes</taxon>
        <taxon>Halosauridae</taxon>
        <taxon>Aldrovandia</taxon>
    </lineage>
</organism>
<dbReference type="EMBL" id="JAINUG010000058">
    <property type="protein sequence ID" value="KAJ8403491.1"/>
    <property type="molecule type" value="Genomic_DNA"/>
</dbReference>
<protein>
    <submittedName>
        <fullName evidence="1">Uncharacterized protein</fullName>
    </submittedName>
</protein>